<comment type="caution">
    <text evidence="1">The sequence shown here is derived from an EMBL/GenBank/DDBJ whole genome shotgun (WGS) entry which is preliminary data.</text>
</comment>
<protein>
    <submittedName>
        <fullName evidence="1">Uncharacterized protein</fullName>
    </submittedName>
</protein>
<gene>
    <name evidence="1" type="ORF">MU846_07420</name>
</gene>
<reference evidence="1" key="1">
    <citation type="submission" date="2022-04" db="EMBL/GenBank/DDBJ databases">
        <title>Alcanivorax sp. CY1518 draft genome sequence.</title>
        <authorList>
            <person name="Zhao G."/>
            <person name="An M."/>
        </authorList>
    </citation>
    <scope>NUCLEOTIDE SEQUENCE</scope>
    <source>
        <strain evidence="1">CY1518</strain>
    </source>
</reference>
<sequence length="131" mass="13796">MRQQPGGRHSGGRHPGGRHPVFGSTDFDLFMSFWPDAPTATKAPETTQPLAKAFAATPEQVTPMAMTRHGCSILVRKFVEKLTAPHGPAITVVCPVFAASLPGKRLAHAFFIPARPAIGAGVRVAGGVAVF</sequence>
<keyword evidence="2" id="KW-1185">Reference proteome</keyword>
<dbReference type="Proteomes" id="UP001165524">
    <property type="component" value="Unassembled WGS sequence"/>
</dbReference>
<dbReference type="RefSeq" id="WP_246951230.1">
    <property type="nucleotide sequence ID" value="NZ_JALKII010000004.1"/>
</dbReference>
<evidence type="ECO:0000313" key="1">
    <source>
        <dbReference type="EMBL" id="MCK0537537.1"/>
    </source>
</evidence>
<accession>A0ABT0E7E8</accession>
<organism evidence="1 2">
    <name type="scientific">Alcanivorax quisquiliarum</name>
    <dbReference type="NCBI Taxonomy" id="2933565"/>
    <lineage>
        <taxon>Bacteria</taxon>
        <taxon>Pseudomonadati</taxon>
        <taxon>Pseudomonadota</taxon>
        <taxon>Gammaproteobacteria</taxon>
        <taxon>Oceanospirillales</taxon>
        <taxon>Alcanivoracaceae</taxon>
        <taxon>Alcanivorax</taxon>
    </lineage>
</organism>
<dbReference type="EMBL" id="JALKII010000004">
    <property type="protein sequence ID" value="MCK0537537.1"/>
    <property type="molecule type" value="Genomic_DNA"/>
</dbReference>
<name>A0ABT0E7E8_9GAMM</name>
<evidence type="ECO:0000313" key="2">
    <source>
        <dbReference type="Proteomes" id="UP001165524"/>
    </source>
</evidence>
<proteinExistence type="predicted"/>